<feature type="compositionally biased region" description="Polar residues" evidence="1">
    <location>
        <begin position="213"/>
        <end position="224"/>
    </location>
</feature>
<feature type="compositionally biased region" description="Basic and acidic residues" evidence="1">
    <location>
        <begin position="1"/>
        <end position="22"/>
    </location>
</feature>
<sequence>MNDRSKESGVAHDIRPMADRPVIDPPVLSQITCLGGPSDDTDGINTARNNLQRKDETSFVKLCREGGHKGLLQMEEQAQNSERVGFERVGGDWYYHDGQSKNGNTTGRSNIRDTDSEFVRLSKQGGHEGLLKIDSGSKNDNQFVTSHGRYMRKEERMSPSNCPPAGMKPADVNVFPGNPIWLGGSGPEMGFVPGKRFSKKENKESPFAVSSDWMGTQSRNPDKI</sequence>
<dbReference type="AlphaFoldDB" id="A0A7D9I7U2"/>
<evidence type="ECO:0000313" key="3">
    <source>
        <dbReference type="Proteomes" id="UP001152795"/>
    </source>
</evidence>
<name>A0A7D9I7U2_PARCT</name>
<dbReference type="InterPro" id="IPR040247">
    <property type="entry name" value="DUF5524"/>
</dbReference>
<evidence type="ECO:0000256" key="1">
    <source>
        <dbReference type="SAM" id="MobiDB-lite"/>
    </source>
</evidence>
<feature type="region of interest" description="Disordered" evidence="1">
    <location>
        <begin position="1"/>
        <end position="25"/>
    </location>
</feature>
<feature type="region of interest" description="Disordered" evidence="1">
    <location>
        <begin position="192"/>
        <end position="224"/>
    </location>
</feature>
<comment type="caution">
    <text evidence="2">The sequence shown here is derived from an EMBL/GenBank/DDBJ whole genome shotgun (WGS) entry which is preliminary data.</text>
</comment>
<gene>
    <name evidence="2" type="ORF">PACLA_8A076616</name>
</gene>
<reference evidence="2" key="1">
    <citation type="submission" date="2020-04" db="EMBL/GenBank/DDBJ databases">
        <authorList>
            <person name="Alioto T."/>
            <person name="Alioto T."/>
            <person name="Gomez Garrido J."/>
        </authorList>
    </citation>
    <scope>NUCLEOTIDE SEQUENCE</scope>
    <source>
        <strain evidence="2">A484AB</strain>
    </source>
</reference>
<dbReference type="Proteomes" id="UP001152795">
    <property type="component" value="Unassembled WGS sequence"/>
</dbReference>
<accession>A0A7D9I7U2</accession>
<dbReference type="PANTHER" id="PTHR31097:SF2">
    <property type="entry name" value="CHROMOSOME 7 OPEN READING FRAME 57"/>
    <property type="match status" value="1"/>
</dbReference>
<dbReference type="EMBL" id="CACRXK020004052">
    <property type="protein sequence ID" value="CAB4001297.1"/>
    <property type="molecule type" value="Genomic_DNA"/>
</dbReference>
<dbReference type="PANTHER" id="PTHR31097">
    <property type="entry name" value="SI:DKEY-276J7.1"/>
    <property type="match status" value="1"/>
</dbReference>
<proteinExistence type="predicted"/>
<dbReference type="OrthoDB" id="10012494at2759"/>
<evidence type="ECO:0000313" key="2">
    <source>
        <dbReference type="EMBL" id="CAB4001297.1"/>
    </source>
</evidence>
<protein>
    <submittedName>
        <fullName evidence="2">Uncharacterized protein</fullName>
    </submittedName>
</protein>
<keyword evidence="3" id="KW-1185">Reference proteome</keyword>
<organism evidence="2 3">
    <name type="scientific">Paramuricea clavata</name>
    <name type="common">Red gorgonian</name>
    <name type="synonym">Violescent sea-whip</name>
    <dbReference type="NCBI Taxonomy" id="317549"/>
    <lineage>
        <taxon>Eukaryota</taxon>
        <taxon>Metazoa</taxon>
        <taxon>Cnidaria</taxon>
        <taxon>Anthozoa</taxon>
        <taxon>Octocorallia</taxon>
        <taxon>Malacalcyonacea</taxon>
        <taxon>Plexauridae</taxon>
        <taxon>Paramuricea</taxon>
    </lineage>
</organism>